<proteinExistence type="inferred from homology"/>
<dbReference type="STRING" id="1837282.A6F49_12295"/>
<dbReference type="SMART" id="SM00924">
    <property type="entry name" value="MgtE_N"/>
    <property type="match status" value="1"/>
</dbReference>
<dbReference type="OrthoDB" id="9790355at2"/>
<comment type="subcellular location">
    <subcellularLocation>
        <location evidence="9">Cell membrane</location>
        <topology evidence="9">Multi-pass membrane protein</topology>
    </subcellularLocation>
    <subcellularLocation>
        <location evidence="1">Membrane</location>
        <topology evidence="1">Multi-pass membrane protein</topology>
    </subcellularLocation>
</comment>
<dbReference type="Gene3D" id="1.25.60.10">
    <property type="entry name" value="MgtE N-terminal domain-like"/>
    <property type="match status" value="1"/>
</dbReference>
<dbReference type="PANTHER" id="PTHR41394:SF8">
    <property type="entry name" value="MAGNESIUM TRANSPORTER MGTE"/>
    <property type="match status" value="1"/>
</dbReference>
<feature type="transmembrane region" description="Helical" evidence="9">
    <location>
        <begin position="397"/>
        <end position="420"/>
    </location>
</feature>
<dbReference type="InterPro" id="IPR006667">
    <property type="entry name" value="SLC41_membr_dom"/>
</dbReference>
<feature type="transmembrane region" description="Helical" evidence="9">
    <location>
        <begin position="368"/>
        <end position="390"/>
    </location>
</feature>
<keyword evidence="4 9" id="KW-0812">Transmembrane</keyword>
<dbReference type="InterPro" id="IPR000644">
    <property type="entry name" value="CBS_dom"/>
</dbReference>
<comment type="similarity">
    <text evidence="2 9">Belongs to the SLC41A transporter family.</text>
</comment>
<dbReference type="SUPFAM" id="SSF161093">
    <property type="entry name" value="MgtE membrane domain-like"/>
    <property type="match status" value="1"/>
</dbReference>
<keyword evidence="5 9" id="KW-0460">Magnesium</keyword>
<comment type="subunit">
    <text evidence="9">Homodimer.</text>
</comment>
<evidence type="ECO:0000256" key="4">
    <source>
        <dbReference type="ARBA" id="ARBA00022692"/>
    </source>
</evidence>
<dbReference type="PROSITE" id="PS51371">
    <property type="entry name" value="CBS"/>
    <property type="match status" value="1"/>
</dbReference>
<sequence>MSDPKPQETTLAELEDELWDLLRDKEYADAAELLRDMRVAEVERVLDRTPPGLMPVAFRLLDKDVAVEVFGNMEPSLQSDLIDGLADEHTRDLFSKLQSSTQARLLDEVPAEVAQRLLASLGPAERDAAAKILGYPEDSVGRRMSVVPQELTPDMSAATALNIIRDVTVPAADVDNLSVLPVGSSTHKVLGLVHLPRLVRAEPDELIEDIMEPTETVSVHDDVEEAARTVVHDRVQALPVVDDAERLIGMLTVADAQLVLEEEESEDTLRSGGAEPLGQPYLSTSVMQLVKSRMVWLLVLGIGAILTVQVLGYFEDTLAAMVVLTLFVPLLTGTGGNTGNQAATTVTRAIALSQVTTRDLVRVVGREALVGLTLGVVLGAIGFLGTSLVWDLGIGAVIGTTLVVICTLAASVGSVMPLIASKIGVDPAVFSNPFISTVVDALGLIVYFLIAKTILGI</sequence>
<dbReference type="GO" id="GO:0005886">
    <property type="term" value="C:plasma membrane"/>
    <property type="evidence" value="ECO:0007669"/>
    <property type="project" value="UniProtKB-SubCell"/>
</dbReference>
<dbReference type="Proteomes" id="UP000078292">
    <property type="component" value="Unassembled WGS sequence"/>
</dbReference>
<keyword evidence="9" id="KW-1003">Cell membrane</keyword>
<reference evidence="11 12" key="1">
    <citation type="submission" date="2016-04" db="EMBL/GenBank/DDBJ databases">
        <title>First whole genome shotgun sequence of the bacterium Enteractinococcus sp. strain UASWS1574.</title>
        <authorList>
            <person name="Crovadore J."/>
            <person name="Chablais R."/>
            <person name="Lefort F."/>
        </authorList>
    </citation>
    <scope>NUCLEOTIDE SEQUENCE [LARGE SCALE GENOMIC DNA]</scope>
    <source>
        <strain evidence="11 12">UASWS1574</strain>
    </source>
</reference>
<dbReference type="SUPFAM" id="SSF158791">
    <property type="entry name" value="MgtE N-terminal domain-like"/>
    <property type="match status" value="1"/>
</dbReference>
<gene>
    <name evidence="11" type="ORF">A6F49_12295</name>
</gene>
<evidence type="ECO:0000256" key="1">
    <source>
        <dbReference type="ARBA" id="ARBA00004141"/>
    </source>
</evidence>
<evidence type="ECO:0000259" key="10">
    <source>
        <dbReference type="PROSITE" id="PS51371"/>
    </source>
</evidence>
<dbReference type="InterPro" id="IPR036739">
    <property type="entry name" value="SLC41_membr_dom_sf"/>
</dbReference>
<dbReference type="GO" id="GO:0046872">
    <property type="term" value="F:metal ion binding"/>
    <property type="evidence" value="ECO:0007669"/>
    <property type="project" value="UniProtKB-KW"/>
</dbReference>
<feature type="domain" description="CBS" evidence="10">
    <location>
        <begin position="210"/>
        <end position="266"/>
    </location>
</feature>
<dbReference type="NCBIfam" id="TIGR00400">
    <property type="entry name" value="mgtE"/>
    <property type="match status" value="1"/>
</dbReference>
<dbReference type="PANTHER" id="PTHR41394">
    <property type="entry name" value="MAGNESIUM TRANSPORTER MGTE"/>
    <property type="match status" value="1"/>
</dbReference>
<comment type="function">
    <text evidence="9">Acts as a magnesium transporter.</text>
</comment>
<protein>
    <recommendedName>
        <fullName evidence="9">Magnesium transporter MgtE</fullName>
    </recommendedName>
</protein>
<dbReference type="Gene3D" id="1.10.357.20">
    <property type="entry name" value="SLC41 divalent cation transporters, integral membrane domain"/>
    <property type="match status" value="1"/>
</dbReference>
<evidence type="ECO:0000256" key="5">
    <source>
        <dbReference type="ARBA" id="ARBA00022842"/>
    </source>
</evidence>
<accession>A0A1B7LXZ7</accession>
<keyword evidence="12" id="KW-1185">Reference proteome</keyword>
<evidence type="ECO:0000256" key="3">
    <source>
        <dbReference type="ARBA" id="ARBA00022448"/>
    </source>
</evidence>
<dbReference type="RefSeq" id="WP_043057485.1">
    <property type="nucleotide sequence ID" value="NZ_LXEY01000020.1"/>
</dbReference>
<comment type="caution">
    <text evidence="11">The sequence shown here is derived from an EMBL/GenBank/DDBJ whole genome shotgun (WGS) entry which is preliminary data.</text>
</comment>
<dbReference type="InterPro" id="IPR006668">
    <property type="entry name" value="Mg_transptr_MgtE_intracell_dom"/>
</dbReference>
<dbReference type="SUPFAM" id="SSF54631">
    <property type="entry name" value="CBS-domain pair"/>
    <property type="match status" value="1"/>
</dbReference>
<keyword evidence="6 9" id="KW-1133">Transmembrane helix</keyword>
<dbReference type="CDD" id="cd04606">
    <property type="entry name" value="CBS_pair_Mg_transporter"/>
    <property type="match status" value="1"/>
</dbReference>
<evidence type="ECO:0000256" key="9">
    <source>
        <dbReference type="RuleBase" id="RU362011"/>
    </source>
</evidence>
<feature type="transmembrane region" description="Helical" evidence="9">
    <location>
        <begin position="432"/>
        <end position="450"/>
    </location>
</feature>
<dbReference type="AlphaFoldDB" id="A0A1B7LXZ7"/>
<evidence type="ECO:0000256" key="2">
    <source>
        <dbReference type="ARBA" id="ARBA00009749"/>
    </source>
</evidence>
<keyword evidence="8" id="KW-0129">CBS domain</keyword>
<evidence type="ECO:0000256" key="6">
    <source>
        <dbReference type="ARBA" id="ARBA00022989"/>
    </source>
</evidence>
<dbReference type="Pfam" id="PF03448">
    <property type="entry name" value="MgtE_N"/>
    <property type="match status" value="1"/>
</dbReference>
<keyword evidence="7 9" id="KW-0472">Membrane</keyword>
<keyword evidence="3 9" id="KW-0813">Transport</keyword>
<dbReference type="GO" id="GO:0015095">
    <property type="term" value="F:magnesium ion transmembrane transporter activity"/>
    <property type="evidence" value="ECO:0007669"/>
    <property type="project" value="UniProtKB-UniRule"/>
</dbReference>
<dbReference type="SMART" id="SM00116">
    <property type="entry name" value="CBS"/>
    <property type="match status" value="1"/>
</dbReference>
<evidence type="ECO:0000256" key="7">
    <source>
        <dbReference type="ARBA" id="ARBA00023136"/>
    </source>
</evidence>
<dbReference type="InterPro" id="IPR006669">
    <property type="entry name" value="MgtE_transporter"/>
</dbReference>
<evidence type="ECO:0000313" key="11">
    <source>
        <dbReference type="EMBL" id="OAV60169.1"/>
    </source>
</evidence>
<evidence type="ECO:0000256" key="8">
    <source>
        <dbReference type="PROSITE-ProRule" id="PRU00703"/>
    </source>
</evidence>
<dbReference type="EMBL" id="LXEY01000020">
    <property type="protein sequence ID" value="OAV60169.1"/>
    <property type="molecule type" value="Genomic_DNA"/>
</dbReference>
<comment type="caution">
    <text evidence="9">Lacks conserved residue(s) required for the propagation of feature annotation.</text>
</comment>
<dbReference type="InterPro" id="IPR038076">
    <property type="entry name" value="MgtE_N_sf"/>
</dbReference>
<name>A0A1B7LXZ7_9MICC</name>
<organism evidence="11 12">
    <name type="scientific">Enteractinococcus helveticum</name>
    <dbReference type="NCBI Taxonomy" id="1837282"/>
    <lineage>
        <taxon>Bacteria</taxon>
        <taxon>Bacillati</taxon>
        <taxon>Actinomycetota</taxon>
        <taxon>Actinomycetes</taxon>
        <taxon>Micrococcales</taxon>
        <taxon>Micrococcaceae</taxon>
    </lineage>
</organism>
<dbReference type="InterPro" id="IPR046342">
    <property type="entry name" value="CBS_dom_sf"/>
</dbReference>
<dbReference type="Pfam" id="PF01769">
    <property type="entry name" value="MgtE"/>
    <property type="match status" value="1"/>
</dbReference>
<feature type="transmembrane region" description="Helical" evidence="9">
    <location>
        <begin position="295"/>
        <end position="314"/>
    </location>
</feature>
<dbReference type="Pfam" id="PF00571">
    <property type="entry name" value="CBS"/>
    <property type="match status" value="1"/>
</dbReference>
<keyword evidence="9" id="KW-0479">Metal-binding</keyword>
<evidence type="ECO:0000313" key="12">
    <source>
        <dbReference type="Proteomes" id="UP000078292"/>
    </source>
</evidence>
<dbReference type="Gene3D" id="3.10.580.10">
    <property type="entry name" value="CBS-domain"/>
    <property type="match status" value="1"/>
</dbReference>